<evidence type="ECO:0000313" key="3">
    <source>
        <dbReference type="EMBL" id="TVY08801.1"/>
    </source>
</evidence>
<dbReference type="InterPro" id="IPR027417">
    <property type="entry name" value="P-loop_NTPase"/>
</dbReference>
<evidence type="ECO:0000259" key="2">
    <source>
        <dbReference type="Pfam" id="PF13335"/>
    </source>
</evidence>
<dbReference type="InterPro" id="IPR000523">
    <property type="entry name" value="Mg_chelatse_chII-like_cat_dom"/>
</dbReference>
<dbReference type="Gene3D" id="3.40.50.300">
    <property type="entry name" value="P-loop containing nucleotide triphosphate hydrolases"/>
    <property type="match status" value="1"/>
</dbReference>
<accession>A0A559K9I1</accession>
<feature type="domain" description="Magnesium chelatase ChlI-like catalytic" evidence="1">
    <location>
        <begin position="16"/>
        <end position="140"/>
    </location>
</feature>
<keyword evidence="3" id="KW-0547">Nucleotide-binding</keyword>
<dbReference type="InterPro" id="IPR025158">
    <property type="entry name" value="Mg_chelat-rel_C"/>
</dbReference>
<dbReference type="OrthoDB" id="9813147at2"/>
<evidence type="ECO:0000313" key="4">
    <source>
        <dbReference type="Proteomes" id="UP000317036"/>
    </source>
</evidence>
<evidence type="ECO:0000259" key="1">
    <source>
        <dbReference type="Pfam" id="PF01078"/>
    </source>
</evidence>
<proteinExistence type="predicted"/>
<name>A0A559K9I1_9BACL</name>
<dbReference type="InterPro" id="IPR045006">
    <property type="entry name" value="CHLI-like"/>
</dbReference>
<sequence>MVLRCFFEIFGSLLVTVSAAGLIGGGGIPKPGEVSLAHRGVLFLDELPEFSRLALEVLRQPMEDRFVTIGRARAVYTFPASFLLAASMNPCPCGYWGNETDSQGCICSPLKITNYRSKISGPLLDRIDLHVEVPRMDYKDLGAAKMQTSSAEMKAIVEQAHAIQKERYAGSGLMFNSELSGKLLREHVRLDTESAALLEKSFELLGLSVRAYDRILKIARTIADLEGQPAVQKEHVAEALHYRCLDKK</sequence>
<dbReference type="GO" id="GO:0005524">
    <property type="term" value="F:ATP binding"/>
    <property type="evidence" value="ECO:0007669"/>
    <property type="project" value="UniProtKB-KW"/>
</dbReference>
<organism evidence="3 4">
    <name type="scientific">Paenibacillus cremeus</name>
    <dbReference type="NCBI Taxonomy" id="2163881"/>
    <lineage>
        <taxon>Bacteria</taxon>
        <taxon>Bacillati</taxon>
        <taxon>Bacillota</taxon>
        <taxon>Bacilli</taxon>
        <taxon>Bacillales</taxon>
        <taxon>Paenibacillaceae</taxon>
        <taxon>Paenibacillus</taxon>
    </lineage>
</organism>
<dbReference type="Pfam" id="PF13335">
    <property type="entry name" value="Mg_chelatase_C"/>
    <property type="match status" value="1"/>
</dbReference>
<dbReference type="SUPFAM" id="SSF52540">
    <property type="entry name" value="P-loop containing nucleoside triphosphate hydrolases"/>
    <property type="match status" value="1"/>
</dbReference>
<gene>
    <name evidence="3" type="ORF">FPZ49_17270</name>
</gene>
<dbReference type="Proteomes" id="UP000317036">
    <property type="component" value="Unassembled WGS sequence"/>
</dbReference>
<dbReference type="AlphaFoldDB" id="A0A559K9I1"/>
<dbReference type="Pfam" id="PF01078">
    <property type="entry name" value="Mg_chelatase"/>
    <property type="match status" value="1"/>
</dbReference>
<protein>
    <submittedName>
        <fullName evidence="3">ATP-binding protein</fullName>
    </submittedName>
</protein>
<comment type="caution">
    <text evidence="3">The sequence shown here is derived from an EMBL/GenBank/DDBJ whole genome shotgun (WGS) entry which is preliminary data.</text>
</comment>
<reference evidence="3 4" key="1">
    <citation type="submission" date="2019-07" db="EMBL/GenBank/DDBJ databases">
        <authorList>
            <person name="Kim J."/>
        </authorList>
    </citation>
    <scope>NUCLEOTIDE SEQUENCE [LARGE SCALE GENOMIC DNA]</scope>
    <source>
        <strain evidence="3 4">JC52</strain>
    </source>
</reference>
<dbReference type="EMBL" id="VNJI01000020">
    <property type="protein sequence ID" value="TVY08801.1"/>
    <property type="molecule type" value="Genomic_DNA"/>
</dbReference>
<feature type="domain" description="Mg chelatase-related protein C-terminal" evidence="2">
    <location>
        <begin position="148"/>
        <end position="243"/>
    </location>
</feature>
<keyword evidence="3" id="KW-0067">ATP-binding</keyword>
<keyword evidence="4" id="KW-1185">Reference proteome</keyword>
<dbReference type="PANTHER" id="PTHR32039:SF7">
    <property type="entry name" value="COMPETENCE PROTEIN COMM"/>
    <property type="match status" value="1"/>
</dbReference>
<dbReference type="PANTHER" id="PTHR32039">
    <property type="entry name" value="MAGNESIUM-CHELATASE SUBUNIT CHLI"/>
    <property type="match status" value="1"/>
</dbReference>